<proteinExistence type="predicted"/>
<dbReference type="Gene3D" id="3.40.640.10">
    <property type="entry name" value="Type I PLP-dependent aspartate aminotransferase-like (Major domain)"/>
    <property type="match status" value="1"/>
</dbReference>
<dbReference type="GO" id="GO:0008483">
    <property type="term" value="F:transaminase activity"/>
    <property type="evidence" value="ECO:0007669"/>
    <property type="project" value="UniProtKB-KW"/>
</dbReference>
<name>A0ABM6M434_9SPHN</name>
<dbReference type="PANTHER" id="PTHR43586">
    <property type="entry name" value="CYSTEINE DESULFURASE"/>
    <property type="match status" value="1"/>
</dbReference>
<keyword evidence="1" id="KW-0663">Pyridoxal phosphate</keyword>
<keyword evidence="3" id="KW-0808">Transferase</keyword>
<gene>
    <name evidence="3" type="ORF">B5J99_03515</name>
</gene>
<keyword evidence="3" id="KW-0032">Aminotransferase</keyword>
<dbReference type="Gene3D" id="3.90.1150.10">
    <property type="entry name" value="Aspartate Aminotransferase, domain 1"/>
    <property type="match status" value="1"/>
</dbReference>
<keyword evidence="4" id="KW-1185">Reference proteome</keyword>
<dbReference type="PANTHER" id="PTHR43586:SF15">
    <property type="entry name" value="BLR3095 PROTEIN"/>
    <property type="match status" value="1"/>
</dbReference>
<evidence type="ECO:0000256" key="1">
    <source>
        <dbReference type="ARBA" id="ARBA00022898"/>
    </source>
</evidence>
<dbReference type="GeneID" id="303484639"/>
<dbReference type="InterPro" id="IPR015421">
    <property type="entry name" value="PyrdxlP-dep_Trfase_major"/>
</dbReference>
<evidence type="ECO:0000259" key="2">
    <source>
        <dbReference type="Pfam" id="PF00266"/>
    </source>
</evidence>
<accession>A0ABM6M434</accession>
<dbReference type="InterPro" id="IPR015422">
    <property type="entry name" value="PyrdxlP-dep_Trfase_small"/>
</dbReference>
<dbReference type="SUPFAM" id="SSF53383">
    <property type="entry name" value="PLP-dependent transferases"/>
    <property type="match status" value="1"/>
</dbReference>
<dbReference type="Proteomes" id="UP000258016">
    <property type="component" value="Chromosome"/>
</dbReference>
<dbReference type="RefSeq" id="WP_117351485.1">
    <property type="nucleotide sequence ID" value="NZ_CP020083.1"/>
</dbReference>
<dbReference type="EMBL" id="CP020083">
    <property type="protein sequence ID" value="ASR50651.1"/>
    <property type="molecule type" value="Genomic_DNA"/>
</dbReference>
<evidence type="ECO:0000313" key="4">
    <source>
        <dbReference type="Proteomes" id="UP000258016"/>
    </source>
</evidence>
<dbReference type="Pfam" id="PF00266">
    <property type="entry name" value="Aminotran_5"/>
    <property type="match status" value="1"/>
</dbReference>
<reference evidence="3 4" key="1">
    <citation type="submission" date="2017-03" db="EMBL/GenBank/DDBJ databases">
        <title>Complete genome sequence of Blastomonas fulva degrading microcsystin LR.</title>
        <authorList>
            <person name="Lee H.-g."/>
            <person name="Jin L."/>
            <person name="oh H.-M."/>
        </authorList>
    </citation>
    <scope>NUCLEOTIDE SEQUENCE [LARGE SCALE GENOMIC DNA]</scope>
    <source>
        <strain evidence="3 4">T2</strain>
    </source>
</reference>
<evidence type="ECO:0000313" key="3">
    <source>
        <dbReference type="EMBL" id="ASR50651.1"/>
    </source>
</evidence>
<sequence>MPNPSTAGPIAPQRHLFDIPADRAWFNCAYMGPQLRSATAAGVAAAARKAAPWTIAPADFFTETEDVRRLFGALVGADPACVAIMPSASYGLELAARTLPLDAGQTVLVLAEEFPSNYYPWTDRASQVGATVETVPAPEDGDWTAAVLARLRPGVAIAALPNCHWASGLGLDLVRIGAACRANGTRLALDLTQSCGAMPFSVAQVQPDFMVAATYKWLLGPYSIALAYVAPQWHGARPIEHVWASRAGAEDFSGLVNYRDATQPGARRFDVGERSNFALLPVAIAALEQLLDWQVERIATSLGAINAGIADRLAASGFVVPAAQVRSPHILGVAVPPGASDIVARLAAQQIHVSQRGSMIRISPHLHVSDHDIDRLCDALNAIGQGA</sequence>
<organism evidence="3 4">
    <name type="scientific">Blastomonas fulva</name>
    <dbReference type="NCBI Taxonomy" id="1550728"/>
    <lineage>
        <taxon>Bacteria</taxon>
        <taxon>Pseudomonadati</taxon>
        <taxon>Pseudomonadota</taxon>
        <taxon>Alphaproteobacteria</taxon>
        <taxon>Sphingomonadales</taxon>
        <taxon>Sphingomonadaceae</taxon>
        <taxon>Blastomonas</taxon>
    </lineage>
</organism>
<dbReference type="InterPro" id="IPR000192">
    <property type="entry name" value="Aminotrans_V_dom"/>
</dbReference>
<dbReference type="InterPro" id="IPR015424">
    <property type="entry name" value="PyrdxlP-dep_Trfase"/>
</dbReference>
<protein>
    <submittedName>
        <fullName evidence="3">Aminotransferase</fullName>
    </submittedName>
</protein>
<feature type="domain" description="Aminotransferase class V" evidence="2">
    <location>
        <begin position="60"/>
        <end position="358"/>
    </location>
</feature>